<evidence type="ECO:0000259" key="12">
    <source>
        <dbReference type="PROSITE" id="PS50853"/>
    </source>
</evidence>
<evidence type="ECO:0000256" key="2">
    <source>
        <dbReference type="ARBA" id="ARBA00022692"/>
    </source>
</evidence>
<feature type="compositionally biased region" description="Low complexity" evidence="9">
    <location>
        <begin position="959"/>
        <end position="971"/>
    </location>
</feature>
<dbReference type="InterPro" id="IPR003961">
    <property type="entry name" value="FN3_dom"/>
</dbReference>
<evidence type="ECO:0000313" key="13">
    <source>
        <dbReference type="EMBL" id="JAB92571.1"/>
    </source>
</evidence>
<evidence type="ECO:0000256" key="5">
    <source>
        <dbReference type="ARBA" id="ARBA00022989"/>
    </source>
</evidence>
<dbReference type="SMART" id="SM00409">
    <property type="entry name" value="IG"/>
    <property type="match status" value="5"/>
</dbReference>
<dbReference type="InterPro" id="IPR003599">
    <property type="entry name" value="Ig_sub"/>
</dbReference>
<dbReference type="GO" id="GO:0030424">
    <property type="term" value="C:axon"/>
    <property type="evidence" value="ECO:0007669"/>
    <property type="project" value="TreeGrafter"/>
</dbReference>
<accession>W8BH41</accession>
<dbReference type="Gene3D" id="2.60.40.10">
    <property type="entry name" value="Immunoglobulins"/>
    <property type="match status" value="8"/>
</dbReference>
<keyword evidence="4" id="KW-0677">Repeat</keyword>
<dbReference type="GO" id="GO:0007156">
    <property type="term" value="P:homophilic cell adhesion via plasma membrane adhesion molecules"/>
    <property type="evidence" value="ECO:0007669"/>
    <property type="project" value="TreeGrafter"/>
</dbReference>
<dbReference type="FunFam" id="2.60.40.10:FF:000008">
    <property type="entry name" value="roundabout homolog 2 isoform X2"/>
    <property type="match status" value="2"/>
</dbReference>
<dbReference type="FunFam" id="2.60.40.10:FF:000948">
    <property type="entry name" value="Roundabout 1"/>
    <property type="match status" value="1"/>
</dbReference>
<feature type="transmembrane region" description="Helical" evidence="10">
    <location>
        <begin position="1013"/>
        <end position="1036"/>
    </location>
</feature>
<protein>
    <submittedName>
        <fullName evidence="13">Roundabout-2</fullName>
    </submittedName>
</protein>
<feature type="compositionally biased region" description="Low complexity" evidence="9">
    <location>
        <begin position="1266"/>
        <end position="1277"/>
    </location>
</feature>
<proteinExistence type="evidence at transcript level"/>
<feature type="region of interest" description="Disordered" evidence="9">
    <location>
        <begin position="1576"/>
        <end position="1598"/>
    </location>
</feature>
<dbReference type="OrthoDB" id="428111at2759"/>
<dbReference type="PANTHER" id="PTHR10075">
    <property type="entry name" value="BASIGIN RELATED"/>
    <property type="match status" value="1"/>
</dbReference>
<feature type="domain" description="Fibronectin type-III" evidence="12">
    <location>
        <begin position="754"/>
        <end position="850"/>
    </location>
</feature>
<dbReference type="FunFam" id="2.60.40.10:FF:001559">
    <property type="entry name" value="Roundabout 1, isoform A"/>
    <property type="match status" value="1"/>
</dbReference>
<feature type="transmembrane region" description="Helical" evidence="10">
    <location>
        <begin position="116"/>
        <end position="134"/>
    </location>
</feature>
<keyword evidence="8" id="KW-0393">Immunoglobulin domain</keyword>
<dbReference type="SMART" id="SM00408">
    <property type="entry name" value="IGc2"/>
    <property type="match status" value="5"/>
</dbReference>
<evidence type="ECO:0000256" key="1">
    <source>
        <dbReference type="ARBA" id="ARBA00004167"/>
    </source>
</evidence>
<feature type="domain" description="Ig-like" evidence="11">
    <location>
        <begin position="240"/>
        <end position="336"/>
    </location>
</feature>
<evidence type="ECO:0000256" key="10">
    <source>
        <dbReference type="SAM" id="Phobius"/>
    </source>
</evidence>
<dbReference type="FunFam" id="2.60.40.10:FF:000053">
    <property type="entry name" value="Roundabout guidance receptor 1"/>
    <property type="match status" value="1"/>
</dbReference>
<dbReference type="GO" id="GO:0098632">
    <property type="term" value="F:cell-cell adhesion mediator activity"/>
    <property type="evidence" value="ECO:0007669"/>
    <property type="project" value="TreeGrafter"/>
</dbReference>
<feature type="region of interest" description="Disordered" evidence="9">
    <location>
        <begin position="1"/>
        <end position="34"/>
    </location>
</feature>
<dbReference type="PROSITE" id="PS50853">
    <property type="entry name" value="FN3"/>
    <property type="match status" value="3"/>
</dbReference>
<feature type="compositionally biased region" description="Gly residues" evidence="9">
    <location>
        <begin position="1224"/>
        <end position="1239"/>
    </location>
</feature>
<dbReference type="InterPro" id="IPR013783">
    <property type="entry name" value="Ig-like_fold"/>
</dbReference>
<dbReference type="EMBL" id="GAMC01013984">
    <property type="protein sequence ID" value="JAB92571.1"/>
    <property type="molecule type" value="mRNA"/>
</dbReference>
<dbReference type="InterPro" id="IPR007110">
    <property type="entry name" value="Ig-like_dom"/>
</dbReference>
<dbReference type="InterPro" id="IPR036179">
    <property type="entry name" value="Ig-like_dom_sf"/>
</dbReference>
<feature type="compositionally biased region" description="Pro residues" evidence="9">
    <location>
        <begin position="1209"/>
        <end position="1220"/>
    </location>
</feature>
<dbReference type="PROSITE" id="PS50835">
    <property type="entry name" value="IG_LIKE"/>
    <property type="match status" value="5"/>
</dbReference>
<dbReference type="SUPFAM" id="SSF48726">
    <property type="entry name" value="Immunoglobulin"/>
    <property type="match status" value="5"/>
</dbReference>
<evidence type="ECO:0000256" key="9">
    <source>
        <dbReference type="SAM" id="MobiDB-lite"/>
    </source>
</evidence>
<dbReference type="FunFam" id="2.60.40.10:FF:001807">
    <property type="entry name" value="Roundabout 1, isoform A"/>
    <property type="match status" value="1"/>
</dbReference>
<dbReference type="InterPro" id="IPR003598">
    <property type="entry name" value="Ig_sub2"/>
</dbReference>
<dbReference type="Pfam" id="PF07679">
    <property type="entry name" value="I-set"/>
    <property type="match status" value="4"/>
</dbReference>
<evidence type="ECO:0000259" key="11">
    <source>
        <dbReference type="PROSITE" id="PS50835"/>
    </source>
</evidence>
<feature type="compositionally biased region" description="Low complexity" evidence="9">
    <location>
        <begin position="1149"/>
        <end position="1162"/>
    </location>
</feature>
<dbReference type="GO" id="GO:0005886">
    <property type="term" value="C:plasma membrane"/>
    <property type="evidence" value="ECO:0007669"/>
    <property type="project" value="TreeGrafter"/>
</dbReference>
<gene>
    <name evidence="13" type="primary">ROBO2</name>
</gene>
<dbReference type="InterPro" id="IPR013098">
    <property type="entry name" value="Ig_I-set"/>
</dbReference>
<feature type="region of interest" description="Disordered" evidence="9">
    <location>
        <begin position="1388"/>
        <end position="1497"/>
    </location>
</feature>
<keyword evidence="5 10" id="KW-1133">Transmembrane helix</keyword>
<dbReference type="SMART" id="SM00060">
    <property type="entry name" value="FN3"/>
    <property type="match status" value="3"/>
</dbReference>
<feature type="domain" description="Ig-like" evidence="11">
    <location>
        <begin position="430"/>
        <end position="522"/>
    </location>
</feature>
<comment type="subcellular location">
    <subcellularLocation>
        <location evidence="1">Membrane</location>
        <topology evidence="1">Single-pass membrane protein</topology>
    </subcellularLocation>
</comment>
<dbReference type="GO" id="GO:0007411">
    <property type="term" value="P:axon guidance"/>
    <property type="evidence" value="ECO:0007669"/>
    <property type="project" value="TreeGrafter"/>
</dbReference>
<sequence length="1598" mass="170128">MKSKSKLKLKMANTNTQNQRNGGSGGGGSSRSCNIGGSVSNKNAHNAISVVALFGRAINMSRNTGSTSSFATTTNNITTLLPHCAGRQRHGCRKHNVGGYESVIATTKTTTTHTGLLFRIALLLAFLLSLGVGVEAQYQSPRIIEHPTDLVVKKNEPATLNCKVEGKPEPTIEWFKDGEPVNTNEKKSHRVLFKDGALFFYRTMMSKKEQDSGVYWCVAKNHVGKAVSRKATLQIAVLRDDFRSQPKDTRVAKGETALLECGPPKGTPEPALIWVKDGVPLDDLKMKSYGPSSRIRVVDGGNLLISNVEPIDEGNYKCIAQNLVGTRESSYAKLIVQVKPYFMKEPQDLTALSGQTVQFHCLVGGDPPPKILWKKEEGNIPVARARIQHDDKSLEITNISPADEGTYVCEAHNSVGQISARASLTVHAPPTFVVKPQDKKIGLNGVAQFPCVADGNPPPSVFWTKEGSPTLMFPNNSYGHMHVSVEGTLQLSGVQKDDAGYYVCSAFSVVDSTTIRAFLQVTSVDDTPPPIIQIGPSNQTLPKGSVAMLPCRASGNPTPRVKWYKDGTMLQSGNRYTIVQGGSLRIDDLQQSDSGLFTCTASSESGETSWSATLTVEKGSSSLLHRSVDPSAYPAPPGTPKVVNVTQHSIGLRWSRSQEKPGATSPIIGYTVEYFSSDLQTGWVIAAHRVPDQQITISGLKPATSYVFLIRAENSHGLSVPSGLSNVIKTLGTESGTVPPSEISAARAVLSGKVVELIDAAAINSTAVRLDWVMHVSVTEKYVEGLYVRYRDISANSQQYNILTVLNPSIESHVIGNLKEYTKYEFFLAPFYQTLEGQPSNSKIVQTYEDVPSAPPDNIQIGMYNLTAGWVRWSPPPPQHHNGNLLGYKIEVAAGSTLKVLANMTLNATTTSVLLNNLTTGATYNVRLNSYTKAGEGPYAEPVSLFMDPTHLVHPPRAHPSGSHSGIAGSHGHPGGAGAMDGGHYAYHPAGMPDDAATTTTHHKSTNVVHQTWFMVLVIVFLLAIFFVTIGVMVFFKRRHKLTKELGHLSVSANEITALNINGKDSLWIDRGWRTTDTDKDSGLSETKLLSNANSQSNYTSDGGTDYAEVDTRNMSTFYNCRKSPENPTPYATTMIVGASSTETTCMKTSSSSTDQDSGTNSPHSDSNTPQCGGGGGGAASVPVMPTAGSGKHGYHPYPPEQFNWSEFLPPPPEHPPPLPSGCNSGGVGVGMGGNGTGGVIYAPGSPQSSRKSSKSGGSGMSTHQSALNSSIHSSSSGGFSTWGVAPQCVASRPTENYYNNPLPCVGGAQNRYQITPTGQHPPPLPPYFPPGAAGTAQLPPRNIHIHYPAPRHAMSEYQPTGTNNSRCSNGRACNSCDALASPLQPLPTPGDGWYQPLQPHMPSSAGGANPIYQCSSECSDHSRHSHTHTHTHAHAHTHQPHHGQHLHTHQHHTHASATHAGNGNDTMRSESSQEGGKGNYCRQKPSGGSSNGGYADINEATEREHMLKGGGGGGGVVGCGNGNTSTLGGSSSCGYEVLGDHRNCSDCCSSSREGDTCSWSDGSCLYAEAGEPGMPPSGGGGGGGVVAAGKLVTQQGN</sequence>
<feature type="domain" description="Fibronectin type-III" evidence="12">
    <location>
        <begin position="855"/>
        <end position="950"/>
    </location>
</feature>
<dbReference type="InterPro" id="IPR036116">
    <property type="entry name" value="FN3_sf"/>
</dbReference>
<feature type="compositionally biased region" description="Basic residues" evidence="9">
    <location>
        <begin position="1424"/>
        <end position="1455"/>
    </location>
</feature>
<reference evidence="13" key="2">
    <citation type="journal article" date="2014" name="BMC Genomics">
        <title>A genomic perspective to assessing quality of mass-reared SIT flies used in Mediterranean fruit fly (Ceratitis capitata) eradication in California.</title>
        <authorList>
            <person name="Calla B."/>
            <person name="Hall B."/>
            <person name="Hou S."/>
            <person name="Geib S.M."/>
        </authorList>
    </citation>
    <scope>NUCLEOTIDE SEQUENCE</scope>
</reference>
<keyword evidence="2 10" id="KW-0812">Transmembrane</keyword>
<organism evidence="13">
    <name type="scientific">Ceratitis capitata</name>
    <name type="common">Mediterranean fruit fly</name>
    <name type="synonym">Tephritis capitata</name>
    <dbReference type="NCBI Taxonomy" id="7213"/>
    <lineage>
        <taxon>Eukaryota</taxon>
        <taxon>Metazoa</taxon>
        <taxon>Ecdysozoa</taxon>
        <taxon>Arthropoda</taxon>
        <taxon>Hexapoda</taxon>
        <taxon>Insecta</taxon>
        <taxon>Pterygota</taxon>
        <taxon>Neoptera</taxon>
        <taxon>Endopterygota</taxon>
        <taxon>Diptera</taxon>
        <taxon>Brachycera</taxon>
        <taxon>Muscomorpha</taxon>
        <taxon>Tephritoidea</taxon>
        <taxon>Tephritidae</taxon>
        <taxon>Ceratitis</taxon>
        <taxon>Ceratitis</taxon>
    </lineage>
</organism>
<keyword evidence="7" id="KW-1015">Disulfide bond</keyword>
<dbReference type="PANTHER" id="PTHR10075:SF100">
    <property type="entry name" value="FASCICLIN-2"/>
    <property type="match status" value="1"/>
</dbReference>
<feature type="domain" description="Ig-like" evidence="11">
    <location>
        <begin position="141"/>
        <end position="234"/>
    </location>
</feature>
<keyword evidence="6 10" id="KW-0472">Membrane</keyword>
<keyword evidence="3" id="KW-0732">Signal</keyword>
<name>W8BH41_CERCA</name>
<evidence type="ECO:0000256" key="8">
    <source>
        <dbReference type="ARBA" id="ARBA00023319"/>
    </source>
</evidence>
<dbReference type="GO" id="GO:0070593">
    <property type="term" value="P:dendrite self-avoidance"/>
    <property type="evidence" value="ECO:0007669"/>
    <property type="project" value="TreeGrafter"/>
</dbReference>
<feature type="compositionally biased region" description="Gly residues" evidence="9">
    <location>
        <begin position="1577"/>
        <end position="1587"/>
    </location>
</feature>
<feature type="region of interest" description="Disordered" evidence="9">
    <location>
        <begin position="1143"/>
        <end position="1277"/>
    </location>
</feature>
<feature type="compositionally biased region" description="Low complexity" evidence="9">
    <location>
        <begin position="10"/>
        <end position="21"/>
    </location>
</feature>
<feature type="region of interest" description="Disordered" evidence="9">
    <location>
        <begin position="956"/>
        <end position="980"/>
    </location>
</feature>
<dbReference type="FunFam" id="2.60.40.10:FF:000026">
    <property type="entry name" value="roundabout homolog 2 isoform X1"/>
    <property type="match status" value="1"/>
</dbReference>
<feature type="domain" description="Ig-like" evidence="11">
    <location>
        <begin position="340"/>
        <end position="425"/>
    </location>
</feature>
<dbReference type="CDD" id="cd00063">
    <property type="entry name" value="FN3"/>
    <property type="match status" value="3"/>
</dbReference>
<evidence type="ECO:0000256" key="3">
    <source>
        <dbReference type="ARBA" id="ARBA00022729"/>
    </source>
</evidence>
<evidence type="ECO:0000256" key="6">
    <source>
        <dbReference type="ARBA" id="ARBA00023136"/>
    </source>
</evidence>
<feature type="domain" description="Fibronectin type-III" evidence="12">
    <location>
        <begin position="636"/>
        <end position="733"/>
    </location>
</feature>
<dbReference type="FunFam" id="2.60.40.10:FF:001167">
    <property type="entry name" value="Roundabout 2, isoform B"/>
    <property type="match status" value="1"/>
</dbReference>
<dbReference type="SUPFAM" id="SSF49265">
    <property type="entry name" value="Fibronectin type III"/>
    <property type="match status" value="2"/>
</dbReference>
<evidence type="ECO:0000256" key="7">
    <source>
        <dbReference type="ARBA" id="ARBA00023157"/>
    </source>
</evidence>
<feature type="domain" description="Ig-like" evidence="11">
    <location>
        <begin position="529"/>
        <end position="615"/>
    </location>
</feature>
<evidence type="ECO:0000256" key="4">
    <source>
        <dbReference type="ARBA" id="ARBA00022737"/>
    </source>
</evidence>
<dbReference type="Pfam" id="PF13927">
    <property type="entry name" value="Ig_3"/>
    <property type="match status" value="1"/>
</dbReference>
<feature type="compositionally biased region" description="Polar residues" evidence="9">
    <location>
        <begin position="1462"/>
        <end position="1475"/>
    </location>
</feature>
<dbReference type="Pfam" id="PF00041">
    <property type="entry name" value="fn3"/>
    <property type="match status" value="2"/>
</dbReference>
<reference evidence="13" key="1">
    <citation type="submission" date="2013-07" db="EMBL/GenBank/DDBJ databases">
        <authorList>
            <person name="Geib S."/>
        </authorList>
    </citation>
    <scope>NUCLEOTIDE SEQUENCE</scope>
</reference>